<dbReference type="PROSITE" id="PS50240">
    <property type="entry name" value="TRYPSIN_DOM"/>
    <property type="match status" value="1"/>
</dbReference>
<dbReference type="GO" id="GO:0006508">
    <property type="term" value="P:proteolysis"/>
    <property type="evidence" value="ECO:0007669"/>
    <property type="project" value="UniProtKB-KW"/>
</dbReference>
<keyword evidence="5" id="KW-1015">Disulfide bond</keyword>
<dbReference type="InterPro" id="IPR018114">
    <property type="entry name" value="TRYPSIN_HIS"/>
</dbReference>
<sequence>MRSYVSTIALLCLVGFVRPNSLAKLKRDTGDELPTISIVGGTEAAAGEFPFLTVLRLSGYLCGGTLIGPRHVLTAAHCLYGFSATAVAGFTVYANTLSVNGGGTGSVTSGDNDVALLVLKTNITTIPFISLPTDPAATTNATAVIAGWGTTSSGGSISQVLLKATVTVLANSVCSSQYGNFVGADQLCAADPGKDTCQGDSGGPIIVDGVQIGITSYGNGCALPDYAGVYTRVSTYVDWIATTRANNP</sequence>
<dbReference type="SUPFAM" id="SSF50494">
    <property type="entry name" value="Trypsin-like serine proteases"/>
    <property type="match status" value="1"/>
</dbReference>
<feature type="domain" description="Peptidase S1" evidence="8">
    <location>
        <begin position="38"/>
        <end position="245"/>
    </location>
</feature>
<dbReference type="CDD" id="cd00190">
    <property type="entry name" value="Tryp_SPc"/>
    <property type="match status" value="1"/>
</dbReference>
<keyword evidence="7" id="KW-0732">Signal</keyword>
<dbReference type="InterPro" id="IPR001314">
    <property type="entry name" value="Peptidase_S1A"/>
</dbReference>
<evidence type="ECO:0000256" key="3">
    <source>
        <dbReference type="ARBA" id="ARBA00022801"/>
    </source>
</evidence>
<feature type="chain" id="PRO_5041903141" description="Peptidase S1 domain-containing protein" evidence="7">
    <location>
        <begin position="20"/>
        <end position="248"/>
    </location>
</feature>
<dbReference type="InterPro" id="IPR033116">
    <property type="entry name" value="TRYPSIN_SER"/>
</dbReference>
<proteinExistence type="inferred from homology"/>
<dbReference type="InterPro" id="IPR050430">
    <property type="entry name" value="Peptidase_S1"/>
</dbReference>
<name>A0AAD5KTJ2_9CRUS</name>
<dbReference type="GO" id="GO:0004252">
    <property type="term" value="F:serine-type endopeptidase activity"/>
    <property type="evidence" value="ECO:0007669"/>
    <property type="project" value="InterPro"/>
</dbReference>
<comment type="similarity">
    <text evidence="1">Belongs to the peptidase S1 family.</text>
</comment>
<protein>
    <recommendedName>
        <fullName evidence="8">Peptidase S1 domain-containing protein</fullName>
    </recommendedName>
</protein>
<keyword evidence="4 6" id="KW-0720">Serine protease</keyword>
<dbReference type="PRINTS" id="PR00722">
    <property type="entry name" value="CHYMOTRYPSIN"/>
</dbReference>
<dbReference type="InterPro" id="IPR009003">
    <property type="entry name" value="Peptidase_S1_PA"/>
</dbReference>
<keyword evidence="2 6" id="KW-0645">Protease</keyword>
<reference evidence="9 10" key="1">
    <citation type="submission" date="2022-05" db="EMBL/GenBank/DDBJ databases">
        <title>A multi-omics perspective on studying reproductive biology in Daphnia sinensis.</title>
        <authorList>
            <person name="Jia J."/>
        </authorList>
    </citation>
    <scope>NUCLEOTIDE SEQUENCE [LARGE SCALE GENOMIC DNA]</scope>
    <source>
        <strain evidence="9 10">WSL</strain>
    </source>
</reference>
<dbReference type="PANTHER" id="PTHR24276">
    <property type="entry name" value="POLYSERASE-RELATED"/>
    <property type="match status" value="1"/>
</dbReference>
<dbReference type="PANTHER" id="PTHR24276:SF91">
    <property type="entry name" value="AT26814P-RELATED"/>
    <property type="match status" value="1"/>
</dbReference>
<dbReference type="Pfam" id="PF00089">
    <property type="entry name" value="Trypsin"/>
    <property type="match status" value="1"/>
</dbReference>
<evidence type="ECO:0000256" key="1">
    <source>
        <dbReference type="ARBA" id="ARBA00007664"/>
    </source>
</evidence>
<dbReference type="AlphaFoldDB" id="A0AAD5KTJ2"/>
<evidence type="ECO:0000256" key="2">
    <source>
        <dbReference type="ARBA" id="ARBA00022670"/>
    </source>
</evidence>
<keyword evidence="3 6" id="KW-0378">Hydrolase</keyword>
<evidence type="ECO:0000256" key="7">
    <source>
        <dbReference type="SAM" id="SignalP"/>
    </source>
</evidence>
<evidence type="ECO:0000313" key="10">
    <source>
        <dbReference type="Proteomes" id="UP000820818"/>
    </source>
</evidence>
<gene>
    <name evidence="9" type="ORF">GHT06_016073</name>
</gene>
<evidence type="ECO:0000256" key="4">
    <source>
        <dbReference type="ARBA" id="ARBA00022825"/>
    </source>
</evidence>
<accession>A0AAD5KTJ2</accession>
<dbReference type="PROSITE" id="PS00135">
    <property type="entry name" value="TRYPSIN_SER"/>
    <property type="match status" value="1"/>
</dbReference>
<evidence type="ECO:0000259" key="8">
    <source>
        <dbReference type="PROSITE" id="PS50240"/>
    </source>
</evidence>
<evidence type="ECO:0000313" key="9">
    <source>
        <dbReference type="EMBL" id="KAI9559284.1"/>
    </source>
</evidence>
<dbReference type="FunFam" id="2.40.10.10:FF:000036">
    <property type="entry name" value="Trypsin beta"/>
    <property type="match status" value="1"/>
</dbReference>
<comment type="caution">
    <text evidence="9">The sequence shown here is derived from an EMBL/GenBank/DDBJ whole genome shotgun (WGS) entry which is preliminary data.</text>
</comment>
<organism evidence="9 10">
    <name type="scientific">Daphnia sinensis</name>
    <dbReference type="NCBI Taxonomy" id="1820382"/>
    <lineage>
        <taxon>Eukaryota</taxon>
        <taxon>Metazoa</taxon>
        <taxon>Ecdysozoa</taxon>
        <taxon>Arthropoda</taxon>
        <taxon>Crustacea</taxon>
        <taxon>Branchiopoda</taxon>
        <taxon>Diplostraca</taxon>
        <taxon>Cladocera</taxon>
        <taxon>Anomopoda</taxon>
        <taxon>Daphniidae</taxon>
        <taxon>Daphnia</taxon>
        <taxon>Daphnia similis group</taxon>
    </lineage>
</organism>
<dbReference type="InterPro" id="IPR001254">
    <property type="entry name" value="Trypsin_dom"/>
</dbReference>
<dbReference type="EMBL" id="WJBH02000005">
    <property type="protein sequence ID" value="KAI9559284.1"/>
    <property type="molecule type" value="Genomic_DNA"/>
</dbReference>
<dbReference type="Proteomes" id="UP000820818">
    <property type="component" value="Linkage Group LG5"/>
</dbReference>
<keyword evidence="10" id="KW-1185">Reference proteome</keyword>
<dbReference type="InterPro" id="IPR043504">
    <property type="entry name" value="Peptidase_S1_PA_chymotrypsin"/>
</dbReference>
<evidence type="ECO:0000256" key="6">
    <source>
        <dbReference type="RuleBase" id="RU363034"/>
    </source>
</evidence>
<dbReference type="PROSITE" id="PS00134">
    <property type="entry name" value="TRYPSIN_HIS"/>
    <property type="match status" value="1"/>
</dbReference>
<dbReference type="SMART" id="SM00020">
    <property type="entry name" value="Tryp_SPc"/>
    <property type="match status" value="1"/>
</dbReference>
<evidence type="ECO:0000256" key="5">
    <source>
        <dbReference type="ARBA" id="ARBA00023157"/>
    </source>
</evidence>
<dbReference type="Gene3D" id="2.40.10.10">
    <property type="entry name" value="Trypsin-like serine proteases"/>
    <property type="match status" value="2"/>
</dbReference>
<feature type="signal peptide" evidence="7">
    <location>
        <begin position="1"/>
        <end position="19"/>
    </location>
</feature>